<keyword evidence="2 7" id="KW-0813">Transport</keyword>
<dbReference type="OrthoDB" id="9805974at2"/>
<reference evidence="10 11" key="1">
    <citation type="submission" date="2016-10" db="EMBL/GenBank/DDBJ databases">
        <title>Genome sequence of Streptomyces gilvigriseus MUSC 26.</title>
        <authorList>
            <person name="Lee L.-H."/>
            <person name="Ser H.-L."/>
        </authorList>
    </citation>
    <scope>NUCLEOTIDE SEQUENCE [LARGE SCALE GENOMIC DNA]</scope>
    <source>
        <strain evidence="10 11">MUSC 26</strain>
    </source>
</reference>
<dbReference type="EMBL" id="MLCF01000048">
    <property type="protein sequence ID" value="OIV37584.1"/>
    <property type="molecule type" value="Genomic_DNA"/>
</dbReference>
<dbReference type="InterPro" id="IPR051393">
    <property type="entry name" value="ABC_transporter_permease"/>
</dbReference>
<dbReference type="PANTHER" id="PTHR30193">
    <property type="entry name" value="ABC TRANSPORTER PERMEASE PROTEIN"/>
    <property type="match status" value="1"/>
</dbReference>
<dbReference type="STRING" id="1428644.BIV57_10320"/>
<evidence type="ECO:0000256" key="8">
    <source>
        <dbReference type="SAM" id="MobiDB-lite"/>
    </source>
</evidence>
<proteinExistence type="inferred from homology"/>
<feature type="transmembrane region" description="Helical" evidence="7">
    <location>
        <begin position="131"/>
        <end position="151"/>
    </location>
</feature>
<feature type="region of interest" description="Disordered" evidence="8">
    <location>
        <begin position="1"/>
        <end position="25"/>
    </location>
</feature>
<protein>
    <submittedName>
        <fullName evidence="10">Glycerol-3-phosphate ABC transporter permease</fullName>
    </submittedName>
</protein>
<dbReference type="RefSeq" id="WP_071656456.1">
    <property type="nucleotide sequence ID" value="NZ_MLCF01000048.1"/>
</dbReference>
<dbReference type="AlphaFoldDB" id="A0A1J7C7R9"/>
<dbReference type="InterPro" id="IPR000515">
    <property type="entry name" value="MetI-like"/>
</dbReference>
<evidence type="ECO:0000256" key="4">
    <source>
        <dbReference type="ARBA" id="ARBA00022692"/>
    </source>
</evidence>
<dbReference type="Proteomes" id="UP000243342">
    <property type="component" value="Unassembled WGS sequence"/>
</dbReference>
<dbReference type="Gene3D" id="1.10.3720.10">
    <property type="entry name" value="MetI-like"/>
    <property type="match status" value="1"/>
</dbReference>
<dbReference type="GO" id="GO:0005886">
    <property type="term" value="C:plasma membrane"/>
    <property type="evidence" value="ECO:0007669"/>
    <property type="project" value="UniProtKB-SubCell"/>
</dbReference>
<keyword evidence="3" id="KW-1003">Cell membrane</keyword>
<dbReference type="GO" id="GO:0055085">
    <property type="term" value="P:transmembrane transport"/>
    <property type="evidence" value="ECO:0007669"/>
    <property type="project" value="InterPro"/>
</dbReference>
<feature type="transmembrane region" description="Helical" evidence="7">
    <location>
        <begin position="35"/>
        <end position="55"/>
    </location>
</feature>
<dbReference type="PROSITE" id="PS50928">
    <property type="entry name" value="ABC_TM1"/>
    <property type="match status" value="1"/>
</dbReference>
<feature type="domain" description="ABC transmembrane type-1" evidence="9">
    <location>
        <begin position="94"/>
        <end position="306"/>
    </location>
</feature>
<feature type="transmembrane region" description="Helical" evidence="7">
    <location>
        <begin position="229"/>
        <end position="250"/>
    </location>
</feature>
<keyword evidence="11" id="KW-1185">Reference proteome</keyword>
<accession>A0A1J7C7R9</accession>
<feature type="compositionally biased region" description="Pro residues" evidence="8">
    <location>
        <begin position="1"/>
        <end position="13"/>
    </location>
</feature>
<keyword evidence="4 7" id="KW-0812">Transmembrane</keyword>
<evidence type="ECO:0000259" key="9">
    <source>
        <dbReference type="PROSITE" id="PS50928"/>
    </source>
</evidence>
<evidence type="ECO:0000256" key="7">
    <source>
        <dbReference type="RuleBase" id="RU363032"/>
    </source>
</evidence>
<evidence type="ECO:0000256" key="5">
    <source>
        <dbReference type="ARBA" id="ARBA00022989"/>
    </source>
</evidence>
<keyword evidence="6 7" id="KW-0472">Membrane</keyword>
<evidence type="ECO:0000256" key="1">
    <source>
        <dbReference type="ARBA" id="ARBA00004651"/>
    </source>
</evidence>
<feature type="transmembrane region" description="Helical" evidence="7">
    <location>
        <begin position="93"/>
        <end position="119"/>
    </location>
</feature>
<comment type="similarity">
    <text evidence="7">Belongs to the binding-protein-dependent transport system permease family.</text>
</comment>
<evidence type="ECO:0000256" key="6">
    <source>
        <dbReference type="ARBA" id="ARBA00023136"/>
    </source>
</evidence>
<evidence type="ECO:0000313" key="10">
    <source>
        <dbReference type="EMBL" id="OIV37584.1"/>
    </source>
</evidence>
<evidence type="ECO:0000313" key="11">
    <source>
        <dbReference type="Proteomes" id="UP000243342"/>
    </source>
</evidence>
<dbReference type="PANTHER" id="PTHR30193:SF37">
    <property type="entry name" value="INNER MEMBRANE ABC TRANSPORTER PERMEASE PROTEIN YCJO"/>
    <property type="match status" value="1"/>
</dbReference>
<evidence type="ECO:0000256" key="2">
    <source>
        <dbReference type="ARBA" id="ARBA00022448"/>
    </source>
</evidence>
<gene>
    <name evidence="10" type="ORF">BIV57_10320</name>
</gene>
<sequence length="317" mass="34898">MSTAPPPAVPVPAEPAAASRGPSGLRRRRRREYQLFLAFIAPNFVFLLLFAYWPVVYSAYLSLTRWDMVSPVKRFVGLDNYADLLTDPDFLGVLWTTLLFVVGVVAGSLIIGIATSLLLNQRLRARNAVRTAVFAPYVVTGAAVGTLWLFIFDPNYGLLKPLMGAVGLNAPAMMTDSHWALIGLIVVYLWKNTGFVAVIYLAGLQGLPRELYEAAELDGAGPWTRFRRLTLPLLSPVTFFVLVTMVIQTFQAFDIIAVMTGGGPANATSILSWFIYQQGFQTFDAGRAAGGAIIMFAVLLTITGLQARFLERRVHYR</sequence>
<dbReference type="Pfam" id="PF00528">
    <property type="entry name" value="BPD_transp_1"/>
    <property type="match status" value="1"/>
</dbReference>
<feature type="transmembrane region" description="Helical" evidence="7">
    <location>
        <begin position="179"/>
        <end position="202"/>
    </location>
</feature>
<organism evidence="10 11">
    <name type="scientific">Mangrovactinospora gilvigrisea</name>
    <dbReference type="NCBI Taxonomy" id="1428644"/>
    <lineage>
        <taxon>Bacteria</taxon>
        <taxon>Bacillati</taxon>
        <taxon>Actinomycetota</taxon>
        <taxon>Actinomycetes</taxon>
        <taxon>Kitasatosporales</taxon>
        <taxon>Streptomycetaceae</taxon>
        <taxon>Mangrovactinospora</taxon>
    </lineage>
</organism>
<dbReference type="SUPFAM" id="SSF161098">
    <property type="entry name" value="MetI-like"/>
    <property type="match status" value="1"/>
</dbReference>
<name>A0A1J7C7R9_9ACTN</name>
<dbReference type="CDD" id="cd06261">
    <property type="entry name" value="TM_PBP2"/>
    <property type="match status" value="1"/>
</dbReference>
<evidence type="ECO:0000256" key="3">
    <source>
        <dbReference type="ARBA" id="ARBA00022475"/>
    </source>
</evidence>
<feature type="transmembrane region" description="Helical" evidence="7">
    <location>
        <begin position="288"/>
        <end position="307"/>
    </location>
</feature>
<dbReference type="InterPro" id="IPR035906">
    <property type="entry name" value="MetI-like_sf"/>
</dbReference>
<keyword evidence="5 7" id="KW-1133">Transmembrane helix</keyword>
<comment type="subcellular location">
    <subcellularLocation>
        <location evidence="1 7">Cell membrane</location>
        <topology evidence="1 7">Multi-pass membrane protein</topology>
    </subcellularLocation>
</comment>
<comment type="caution">
    <text evidence="10">The sequence shown here is derived from an EMBL/GenBank/DDBJ whole genome shotgun (WGS) entry which is preliminary data.</text>
</comment>